<accession>A0A9N9IRG9</accession>
<organism evidence="1 2">
    <name type="scientific">Cetraspora pellucida</name>
    <dbReference type="NCBI Taxonomy" id="1433469"/>
    <lineage>
        <taxon>Eukaryota</taxon>
        <taxon>Fungi</taxon>
        <taxon>Fungi incertae sedis</taxon>
        <taxon>Mucoromycota</taxon>
        <taxon>Glomeromycotina</taxon>
        <taxon>Glomeromycetes</taxon>
        <taxon>Diversisporales</taxon>
        <taxon>Gigasporaceae</taxon>
        <taxon>Cetraspora</taxon>
    </lineage>
</organism>
<comment type="caution">
    <text evidence="1">The sequence shown here is derived from an EMBL/GenBank/DDBJ whole genome shotgun (WGS) entry which is preliminary data.</text>
</comment>
<dbReference type="PANTHER" id="PTHR47642">
    <property type="entry name" value="ATP-DEPENDENT DNA HELICASE"/>
    <property type="match status" value="1"/>
</dbReference>
<dbReference type="PANTHER" id="PTHR47642:SF3">
    <property type="entry name" value="ATP-DEPENDENT DNA HELICASE"/>
    <property type="match status" value="1"/>
</dbReference>
<sequence>MAGIGKSYVIKAIHDRMFEIVQQHQINPCEEPTILVLAPTGVAAFNINGSTIYSAFLLLMNLKNLELKPKSLNKFQQKFKSVKVIIFNKKSMIGYKLLA</sequence>
<evidence type="ECO:0000313" key="2">
    <source>
        <dbReference type="Proteomes" id="UP000789759"/>
    </source>
</evidence>
<feature type="non-terminal residue" evidence="1">
    <location>
        <position position="99"/>
    </location>
</feature>
<evidence type="ECO:0000313" key="1">
    <source>
        <dbReference type="EMBL" id="CAG8747558.1"/>
    </source>
</evidence>
<dbReference type="InterPro" id="IPR027417">
    <property type="entry name" value="P-loop_NTPase"/>
</dbReference>
<reference evidence="1" key="1">
    <citation type="submission" date="2021-06" db="EMBL/GenBank/DDBJ databases">
        <authorList>
            <person name="Kallberg Y."/>
            <person name="Tangrot J."/>
            <person name="Rosling A."/>
        </authorList>
    </citation>
    <scope>NUCLEOTIDE SEQUENCE</scope>
    <source>
        <strain evidence="1">FL966</strain>
    </source>
</reference>
<name>A0A9N9IRG9_9GLOM</name>
<keyword evidence="2" id="KW-1185">Reference proteome</keyword>
<dbReference type="EMBL" id="CAJVQA010017206">
    <property type="protein sequence ID" value="CAG8747558.1"/>
    <property type="molecule type" value="Genomic_DNA"/>
</dbReference>
<proteinExistence type="predicted"/>
<dbReference type="AlphaFoldDB" id="A0A9N9IRG9"/>
<dbReference type="OrthoDB" id="5578775at2759"/>
<dbReference type="InterPro" id="IPR051055">
    <property type="entry name" value="PIF1_helicase"/>
</dbReference>
<dbReference type="Gene3D" id="3.40.50.300">
    <property type="entry name" value="P-loop containing nucleotide triphosphate hydrolases"/>
    <property type="match status" value="1"/>
</dbReference>
<dbReference type="Proteomes" id="UP000789759">
    <property type="component" value="Unassembled WGS sequence"/>
</dbReference>
<protein>
    <submittedName>
        <fullName evidence="1">17483_t:CDS:1</fullName>
    </submittedName>
</protein>
<gene>
    <name evidence="1" type="ORF">CPELLU_LOCUS14487</name>
</gene>